<keyword evidence="2" id="KW-0479">Metal-binding</keyword>
<dbReference type="InterPro" id="IPR036010">
    <property type="entry name" value="2Fe-2S_ferredoxin-like_sf"/>
</dbReference>
<reference evidence="8" key="1">
    <citation type="submission" date="2015-08" db="EMBL/GenBank/DDBJ databases">
        <title>Genome sequencing project for genomic taxonomy and phylogenomics of Bacillus-like bacteria.</title>
        <authorList>
            <person name="Liu B."/>
            <person name="Wang J."/>
            <person name="Zhu Y."/>
            <person name="Liu G."/>
            <person name="Chen Q."/>
            <person name="Chen Z."/>
            <person name="Lan J."/>
            <person name="Che J."/>
            <person name="Ge C."/>
            <person name="Shi H."/>
            <person name="Pan Z."/>
            <person name="Liu X."/>
        </authorList>
    </citation>
    <scope>NUCLEOTIDE SEQUENCE [LARGE SCALE GENOMIC DNA]</scope>
    <source>
        <strain evidence="8">FJAT-4402</strain>
    </source>
</reference>
<evidence type="ECO:0000256" key="4">
    <source>
        <dbReference type="ARBA" id="ARBA00023004"/>
    </source>
</evidence>
<dbReference type="PROSITE" id="PS51085">
    <property type="entry name" value="2FE2S_FER_2"/>
    <property type="match status" value="1"/>
</dbReference>
<keyword evidence="1" id="KW-0001">2Fe-2S</keyword>
<reference evidence="7 8" key="2">
    <citation type="journal article" date="2016" name="Int. J. Syst. Evol. Microbiol.">
        <title>Bacillus gobiensis sp. nov., isolated from a soil sample.</title>
        <authorList>
            <person name="Liu B."/>
            <person name="Liu G.H."/>
            <person name="Cetin S."/>
            <person name="Schumann P."/>
            <person name="Pan Z.Z."/>
            <person name="Chen Q.Q."/>
        </authorList>
    </citation>
    <scope>NUCLEOTIDE SEQUENCE [LARGE SCALE GENOMIC DNA]</scope>
    <source>
        <strain evidence="7 8">FJAT-4402</strain>
    </source>
</reference>
<dbReference type="Proteomes" id="UP000067625">
    <property type="component" value="Chromosome"/>
</dbReference>
<dbReference type="InterPro" id="IPR012675">
    <property type="entry name" value="Beta-grasp_dom_sf"/>
</dbReference>
<dbReference type="PANTHER" id="PTHR44379:SF7">
    <property type="entry name" value="XANTHINE DEHYDROGENASE SUBUNIT E-RELATED"/>
    <property type="match status" value="1"/>
</dbReference>
<dbReference type="AlphaFoldDB" id="A0A0M5JA78"/>
<feature type="domain" description="2Fe-2S ferredoxin-type" evidence="6">
    <location>
        <begin position="19"/>
        <end position="93"/>
    </location>
</feature>
<gene>
    <name evidence="7" type="ORF">AM592_12275</name>
</gene>
<proteinExistence type="predicted"/>
<dbReference type="Pfam" id="PF00111">
    <property type="entry name" value="Fer2"/>
    <property type="match status" value="1"/>
</dbReference>
<keyword evidence="8" id="KW-1185">Reference proteome</keyword>
<dbReference type="EMBL" id="CP012600">
    <property type="protein sequence ID" value="ALC82269.1"/>
    <property type="molecule type" value="Genomic_DNA"/>
</dbReference>
<evidence type="ECO:0000313" key="7">
    <source>
        <dbReference type="EMBL" id="ALC82269.1"/>
    </source>
</evidence>
<dbReference type="GO" id="GO:0051537">
    <property type="term" value="F:2 iron, 2 sulfur cluster binding"/>
    <property type="evidence" value="ECO:0007669"/>
    <property type="project" value="UniProtKB-KW"/>
</dbReference>
<keyword evidence="5" id="KW-0411">Iron-sulfur</keyword>
<evidence type="ECO:0000256" key="2">
    <source>
        <dbReference type="ARBA" id="ARBA00022723"/>
    </source>
</evidence>
<dbReference type="GO" id="GO:0046872">
    <property type="term" value="F:metal ion binding"/>
    <property type="evidence" value="ECO:0007669"/>
    <property type="project" value="UniProtKB-KW"/>
</dbReference>
<dbReference type="InterPro" id="IPR036884">
    <property type="entry name" value="2Fe-2S-bd_dom_sf"/>
</dbReference>
<dbReference type="PROSITE" id="PS00197">
    <property type="entry name" value="2FE2S_FER_1"/>
    <property type="match status" value="1"/>
</dbReference>
<name>A0A0M5JA78_9BACI</name>
<dbReference type="InterPro" id="IPR001041">
    <property type="entry name" value="2Fe-2S_ferredoxin-type"/>
</dbReference>
<dbReference type="Gene3D" id="1.10.150.120">
    <property type="entry name" value="[2Fe-2S]-binding domain"/>
    <property type="match status" value="1"/>
</dbReference>
<dbReference type="RefSeq" id="WP_053604054.1">
    <property type="nucleotide sequence ID" value="NZ_CP012600.1"/>
</dbReference>
<dbReference type="SUPFAM" id="SSF54292">
    <property type="entry name" value="2Fe-2S ferredoxin-like"/>
    <property type="match status" value="1"/>
</dbReference>
<evidence type="ECO:0000256" key="3">
    <source>
        <dbReference type="ARBA" id="ARBA00023002"/>
    </source>
</evidence>
<dbReference type="Pfam" id="PF01799">
    <property type="entry name" value="Fer2_2"/>
    <property type="match status" value="1"/>
</dbReference>
<dbReference type="Gene3D" id="3.10.20.30">
    <property type="match status" value="1"/>
</dbReference>
<dbReference type="STRING" id="1441095.AM592_12275"/>
<dbReference type="PANTHER" id="PTHR44379">
    <property type="entry name" value="OXIDOREDUCTASE WITH IRON-SULFUR SUBUNIT"/>
    <property type="match status" value="1"/>
</dbReference>
<dbReference type="PATRIC" id="fig|1441095.3.peg.2691"/>
<keyword evidence="4" id="KW-0408">Iron</keyword>
<evidence type="ECO:0000256" key="5">
    <source>
        <dbReference type="ARBA" id="ARBA00023014"/>
    </source>
</evidence>
<evidence type="ECO:0000313" key="8">
    <source>
        <dbReference type="Proteomes" id="UP000067625"/>
    </source>
</evidence>
<evidence type="ECO:0000259" key="6">
    <source>
        <dbReference type="PROSITE" id="PS51085"/>
    </source>
</evidence>
<sequence length="174" mass="19057">MDMKEQSQLKPGDSPKELKSMTVNGTIKVITKPDTTPLVEVLRDEFQLTGTKVSCGIGRCGACSVLMDGRLINSCMTMAYQAFDKEITTIEGLAEDELDCCQNAFLQEGGFQCGYCTPGMIIALKALFQENEEATDEEILEGLSGNLCRCTGYGGIIRAARRVREELRETGFFG</sequence>
<keyword evidence="3" id="KW-0560">Oxidoreductase</keyword>
<protein>
    <submittedName>
        <fullName evidence="7">Xanthine dehydrogenase</fullName>
    </submittedName>
</protein>
<dbReference type="GO" id="GO:0016491">
    <property type="term" value="F:oxidoreductase activity"/>
    <property type="evidence" value="ECO:0007669"/>
    <property type="project" value="UniProtKB-KW"/>
</dbReference>
<organism evidence="7 8">
    <name type="scientific">Bacillus gobiensis</name>
    <dbReference type="NCBI Taxonomy" id="1441095"/>
    <lineage>
        <taxon>Bacteria</taxon>
        <taxon>Bacillati</taxon>
        <taxon>Bacillota</taxon>
        <taxon>Bacilli</taxon>
        <taxon>Bacillales</taxon>
        <taxon>Bacillaceae</taxon>
        <taxon>Bacillus</taxon>
    </lineage>
</organism>
<evidence type="ECO:0000256" key="1">
    <source>
        <dbReference type="ARBA" id="ARBA00022714"/>
    </source>
</evidence>
<dbReference type="SUPFAM" id="SSF47741">
    <property type="entry name" value="CO dehydrogenase ISP C-domain like"/>
    <property type="match status" value="1"/>
</dbReference>
<dbReference type="InterPro" id="IPR006058">
    <property type="entry name" value="2Fe2S_fd_BS"/>
</dbReference>
<dbReference type="InterPro" id="IPR002888">
    <property type="entry name" value="2Fe-2S-bd"/>
</dbReference>
<accession>A0A0M5JA78</accession>
<dbReference type="InterPro" id="IPR051452">
    <property type="entry name" value="Diverse_Oxidoreductases"/>
</dbReference>